<dbReference type="GO" id="GO:0000977">
    <property type="term" value="F:RNA polymerase II transcription regulatory region sequence-specific DNA binding"/>
    <property type="evidence" value="ECO:0007669"/>
    <property type="project" value="TreeGrafter"/>
</dbReference>
<evidence type="ECO:0000313" key="9">
    <source>
        <dbReference type="Proteomes" id="UP000887572"/>
    </source>
</evidence>
<dbReference type="PROSITE" id="PS00027">
    <property type="entry name" value="HOMEOBOX_1"/>
    <property type="match status" value="1"/>
</dbReference>
<evidence type="ECO:0000256" key="3">
    <source>
        <dbReference type="ARBA" id="ARBA00023155"/>
    </source>
</evidence>
<keyword evidence="9" id="KW-1185">Reference proteome</keyword>
<feature type="compositionally biased region" description="Basic residues" evidence="7">
    <location>
        <begin position="85"/>
        <end position="120"/>
    </location>
</feature>
<dbReference type="Proteomes" id="UP000887572">
    <property type="component" value="Unplaced"/>
</dbReference>
<keyword evidence="4 5" id="KW-0539">Nucleus</keyword>
<keyword evidence="3 5" id="KW-0371">Homeobox</keyword>
<dbReference type="PANTHER" id="PTHR24329">
    <property type="entry name" value="HOMEOBOX PROTEIN ARISTALESS"/>
    <property type="match status" value="1"/>
</dbReference>
<feature type="domain" description="Homeobox" evidence="8">
    <location>
        <begin position="1"/>
        <end position="56"/>
    </location>
</feature>
<dbReference type="Pfam" id="PF00046">
    <property type="entry name" value="Homeodomain"/>
    <property type="match status" value="1"/>
</dbReference>
<dbReference type="InterPro" id="IPR009057">
    <property type="entry name" value="Homeodomain-like_sf"/>
</dbReference>
<dbReference type="SMART" id="SM00389">
    <property type="entry name" value="HOX"/>
    <property type="match status" value="1"/>
</dbReference>
<evidence type="ECO:0000256" key="4">
    <source>
        <dbReference type="ARBA" id="ARBA00023242"/>
    </source>
</evidence>
<evidence type="ECO:0000256" key="1">
    <source>
        <dbReference type="ARBA" id="ARBA00004123"/>
    </source>
</evidence>
<name>A0A914H785_GLORO</name>
<dbReference type="InterPro" id="IPR001356">
    <property type="entry name" value="HD"/>
</dbReference>
<feature type="DNA-binding region" description="Homeobox" evidence="5">
    <location>
        <begin position="3"/>
        <end position="57"/>
    </location>
</feature>
<feature type="region of interest" description="Disordered" evidence="7">
    <location>
        <begin position="85"/>
        <end position="131"/>
    </location>
</feature>
<dbReference type="AlphaFoldDB" id="A0A914H785"/>
<dbReference type="InterPro" id="IPR050649">
    <property type="entry name" value="Paired_Homeobox_TFs"/>
</dbReference>
<sequence>MWTMLSRAQLDRLEREFEQSHYPDAYLRDVLASRINLAELRVKVWFRNRRAKYRRQKRAGGLQHNVDGSCALCGPQVRAVRVNRRVKGKGHRRAVTGRPNTTRRRRGAAGGKRKSRRGFLRTKAVAADADK</sequence>
<dbReference type="GO" id="GO:0000981">
    <property type="term" value="F:DNA-binding transcription factor activity, RNA polymerase II-specific"/>
    <property type="evidence" value="ECO:0007669"/>
    <property type="project" value="InterPro"/>
</dbReference>
<evidence type="ECO:0000259" key="8">
    <source>
        <dbReference type="PROSITE" id="PS50071"/>
    </source>
</evidence>
<organism evidence="9 10">
    <name type="scientific">Globodera rostochiensis</name>
    <name type="common">Golden nematode worm</name>
    <name type="synonym">Heterodera rostochiensis</name>
    <dbReference type="NCBI Taxonomy" id="31243"/>
    <lineage>
        <taxon>Eukaryota</taxon>
        <taxon>Metazoa</taxon>
        <taxon>Ecdysozoa</taxon>
        <taxon>Nematoda</taxon>
        <taxon>Chromadorea</taxon>
        <taxon>Rhabditida</taxon>
        <taxon>Tylenchina</taxon>
        <taxon>Tylenchomorpha</taxon>
        <taxon>Tylenchoidea</taxon>
        <taxon>Heteroderidae</taxon>
        <taxon>Heteroderinae</taxon>
        <taxon>Globodera</taxon>
    </lineage>
</organism>
<keyword evidence="2 5" id="KW-0238">DNA-binding</keyword>
<dbReference type="GO" id="GO:0005634">
    <property type="term" value="C:nucleus"/>
    <property type="evidence" value="ECO:0007669"/>
    <property type="project" value="UniProtKB-SubCell"/>
</dbReference>
<evidence type="ECO:0000256" key="6">
    <source>
        <dbReference type="RuleBase" id="RU000682"/>
    </source>
</evidence>
<proteinExistence type="predicted"/>
<dbReference type="PANTHER" id="PTHR24329:SF543">
    <property type="entry name" value="FI01017P-RELATED"/>
    <property type="match status" value="1"/>
</dbReference>
<dbReference type="InterPro" id="IPR017970">
    <property type="entry name" value="Homeobox_CS"/>
</dbReference>
<accession>A0A914H785</accession>
<protein>
    <submittedName>
        <fullName evidence="10">Homeobox domain-containing protein</fullName>
    </submittedName>
</protein>
<evidence type="ECO:0000256" key="7">
    <source>
        <dbReference type="SAM" id="MobiDB-lite"/>
    </source>
</evidence>
<evidence type="ECO:0000256" key="2">
    <source>
        <dbReference type="ARBA" id="ARBA00023125"/>
    </source>
</evidence>
<evidence type="ECO:0000313" key="10">
    <source>
        <dbReference type="WBParaSite" id="Gr19_v10_g14657.t1"/>
    </source>
</evidence>
<evidence type="ECO:0000256" key="5">
    <source>
        <dbReference type="PROSITE-ProRule" id="PRU00108"/>
    </source>
</evidence>
<dbReference type="WBParaSite" id="Gr19_v10_g14657.t1">
    <property type="protein sequence ID" value="Gr19_v10_g14657.t1"/>
    <property type="gene ID" value="Gr19_v10_g14657"/>
</dbReference>
<comment type="subcellular location">
    <subcellularLocation>
        <location evidence="1 5 6">Nucleus</location>
    </subcellularLocation>
</comment>
<reference evidence="10" key="1">
    <citation type="submission" date="2022-11" db="UniProtKB">
        <authorList>
            <consortium name="WormBaseParasite"/>
        </authorList>
    </citation>
    <scope>IDENTIFICATION</scope>
</reference>
<dbReference type="Gene3D" id="1.10.10.60">
    <property type="entry name" value="Homeodomain-like"/>
    <property type="match status" value="1"/>
</dbReference>
<dbReference type="PROSITE" id="PS50071">
    <property type="entry name" value="HOMEOBOX_2"/>
    <property type="match status" value="1"/>
</dbReference>
<dbReference type="CDD" id="cd00086">
    <property type="entry name" value="homeodomain"/>
    <property type="match status" value="1"/>
</dbReference>
<dbReference type="SUPFAM" id="SSF46689">
    <property type="entry name" value="Homeodomain-like"/>
    <property type="match status" value="1"/>
</dbReference>